<name>A0ABQ7R0C5_PLUXY</name>
<reference evidence="2 3" key="1">
    <citation type="submission" date="2021-06" db="EMBL/GenBank/DDBJ databases">
        <title>A haploid diamondback moth (Plutella xylostella L.) genome assembly resolves 31 chromosomes and identifies a diamide resistance mutation.</title>
        <authorList>
            <person name="Ward C.M."/>
            <person name="Perry K.D."/>
            <person name="Baker G."/>
            <person name="Powis K."/>
            <person name="Heckel D.G."/>
            <person name="Baxter S.W."/>
        </authorList>
    </citation>
    <scope>NUCLEOTIDE SEQUENCE [LARGE SCALE GENOMIC DNA]</scope>
    <source>
        <strain evidence="2 3">LV</strain>
        <tissue evidence="2">Single pupa</tissue>
    </source>
</reference>
<evidence type="ECO:0000256" key="1">
    <source>
        <dbReference type="SAM" id="SignalP"/>
    </source>
</evidence>
<keyword evidence="3" id="KW-1185">Reference proteome</keyword>
<sequence>MAAIHNSESFIILIIFAVIVQLTCFPLDKPSDDDHTLVLRFKRQLGNSHIADHALVSAHELKGAQHGRYGYGQQHDTVIVNVPEQNSRYPTGRTGYGYYRRM</sequence>
<proteinExistence type="predicted"/>
<dbReference type="EMBL" id="JAHIBW010000005">
    <property type="protein sequence ID" value="KAG7310746.1"/>
    <property type="molecule type" value="Genomic_DNA"/>
</dbReference>
<feature type="signal peptide" evidence="1">
    <location>
        <begin position="1"/>
        <end position="24"/>
    </location>
</feature>
<evidence type="ECO:0000313" key="2">
    <source>
        <dbReference type="EMBL" id="KAG7310746.1"/>
    </source>
</evidence>
<organism evidence="2 3">
    <name type="scientific">Plutella xylostella</name>
    <name type="common">Diamondback moth</name>
    <name type="synonym">Plutella maculipennis</name>
    <dbReference type="NCBI Taxonomy" id="51655"/>
    <lineage>
        <taxon>Eukaryota</taxon>
        <taxon>Metazoa</taxon>
        <taxon>Ecdysozoa</taxon>
        <taxon>Arthropoda</taxon>
        <taxon>Hexapoda</taxon>
        <taxon>Insecta</taxon>
        <taxon>Pterygota</taxon>
        <taxon>Neoptera</taxon>
        <taxon>Endopterygota</taxon>
        <taxon>Lepidoptera</taxon>
        <taxon>Glossata</taxon>
        <taxon>Ditrysia</taxon>
        <taxon>Yponomeutoidea</taxon>
        <taxon>Plutellidae</taxon>
        <taxon>Plutella</taxon>
    </lineage>
</organism>
<accession>A0ABQ7R0C5</accession>
<gene>
    <name evidence="2" type="ORF">JYU34_003556</name>
</gene>
<keyword evidence="1" id="KW-0732">Signal</keyword>
<feature type="chain" id="PRO_5045043260" evidence="1">
    <location>
        <begin position="25"/>
        <end position="102"/>
    </location>
</feature>
<protein>
    <submittedName>
        <fullName evidence="2">Uncharacterized protein</fullName>
    </submittedName>
</protein>
<dbReference type="Proteomes" id="UP000823941">
    <property type="component" value="Chromosome 5"/>
</dbReference>
<comment type="caution">
    <text evidence="2">The sequence shown here is derived from an EMBL/GenBank/DDBJ whole genome shotgun (WGS) entry which is preliminary data.</text>
</comment>
<evidence type="ECO:0000313" key="3">
    <source>
        <dbReference type="Proteomes" id="UP000823941"/>
    </source>
</evidence>